<accession>A0A2N5Y7W1</accession>
<dbReference type="Proteomes" id="UP000234845">
    <property type="component" value="Unassembled WGS sequence"/>
</dbReference>
<dbReference type="InterPro" id="IPR004864">
    <property type="entry name" value="LEA_2"/>
</dbReference>
<keyword evidence="3" id="KW-1185">Reference proteome</keyword>
<dbReference type="AlphaFoldDB" id="A0A2N5Y7W1"/>
<dbReference type="EMBL" id="PKLZ01000001">
    <property type="protein sequence ID" value="PLW84447.1"/>
    <property type="molecule type" value="Genomic_DNA"/>
</dbReference>
<reference evidence="3" key="1">
    <citation type="submission" date="2017-11" db="EMBL/GenBank/DDBJ databases">
        <title>The draft genome sequence of Chromatocurvus sp. F02.</title>
        <authorList>
            <person name="Du Z.-J."/>
            <person name="Chang Y.-Q."/>
        </authorList>
    </citation>
    <scope>NUCLEOTIDE SEQUENCE [LARGE SCALE GENOMIC DNA]</scope>
    <source>
        <strain evidence="3">F02</strain>
    </source>
</reference>
<comment type="caution">
    <text evidence="2">The sequence shown here is derived from an EMBL/GenBank/DDBJ whole genome shotgun (WGS) entry which is preliminary data.</text>
</comment>
<dbReference type="SMART" id="SM00769">
    <property type="entry name" value="WHy"/>
    <property type="match status" value="1"/>
</dbReference>
<dbReference type="Gene3D" id="2.60.40.1820">
    <property type="match status" value="1"/>
</dbReference>
<sequence>MLATGCASIGGMDFDKPGIELLGLEPMPSQGMEARFLVRLRIVNPNPIPLEIQGMAYDVFIRDSKVLSGVSNKGLKVNAYSESVAELEVAAGMFGSLALIRDLISNPAEESLPYRLNAKLSRKGFGGTLRVSREGQLDLGTR</sequence>
<name>A0A2N5Y7W1_9GAMM</name>
<dbReference type="SUPFAM" id="SSF117070">
    <property type="entry name" value="LEA14-like"/>
    <property type="match status" value="1"/>
</dbReference>
<protein>
    <recommendedName>
        <fullName evidence="1">Water stress and hypersensitive response domain-containing protein</fullName>
    </recommendedName>
</protein>
<gene>
    <name evidence="2" type="ORF">CWI75_01415</name>
</gene>
<evidence type="ECO:0000313" key="2">
    <source>
        <dbReference type="EMBL" id="PLW84447.1"/>
    </source>
</evidence>
<dbReference type="GO" id="GO:0009269">
    <property type="term" value="P:response to desiccation"/>
    <property type="evidence" value="ECO:0007669"/>
    <property type="project" value="InterPro"/>
</dbReference>
<feature type="domain" description="Water stress and hypersensitive response" evidence="1">
    <location>
        <begin position="19"/>
        <end position="138"/>
    </location>
</feature>
<evidence type="ECO:0000259" key="1">
    <source>
        <dbReference type="SMART" id="SM00769"/>
    </source>
</evidence>
<dbReference type="Pfam" id="PF03168">
    <property type="entry name" value="LEA_2"/>
    <property type="match status" value="1"/>
</dbReference>
<dbReference type="InterPro" id="IPR013990">
    <property type="entry name" value="WHy-dom"/>
</dbReference>
<proteinExistence type="predicted"/>
<evidence type="ECO:0000313" key="3">
    <source>
        <dbReference type="Proteomes" id="UP000234845"/>
    </source>
</evidence>
<dbReference type="OrthoDB" id="6196336at2"/>
<organism evidence="2 3">
    <name type="scientific">Kineobactrum sediminis</name>
    <dbReference type="NCBI Taxonomy" id="1905677"/>
    <lineage>
        <taxon>Bacteria</taxon>
        <taxon>Pseudomonadati</taxon>
        <taxon>Pseudomonadota</taxon>
        <taxon>Gammaproteobacteria</taxon>
        <taxon>Cellvibrionales</taxon>
        <taxon>Halieaceae</taxon>
        <taxon>Kineobactrum</taxon>
    </lineage>
</organism>